<dbReference type="EMBL" id="GBHO01031293">
    <property type="protein sequence ID" value="JAG12311.1"/>
    <property type="molecule type" value="Transcribed_RNA"/>
</dbReference>
<dbReference type="CDD" id="cd18078">
    <property type="entry name" value="DEXXQc_Mov10L1"/>
    <property type="match status" value="1"/>
</dbReference>
<evidence type="ECO:0000256" key="3">
    <source>
        <dbReference type="ARBA" id="ARBA00012552"/>
    </source>
</evidence>
<evidence type="ECO:0000313" key="16">
    <source>
        <dbReference type="EMBL" id="JAG12313.1"/>
    </source>
</evidence>
<keyword evidence="7 15" id="KW-0347">Helicase</keyword>
<evidence type="ECO:0000313" key="17">
    <source>
        <dbReference type="EMBL" id="JAG38264.1"/>
    </source>
</evidence>
<evidence type="ECO:0000256" key="4">
    <source>
        <dbReference type="ARBA" id="ARBA00022490"/>
    </source>
</evidence>
<evidence type="ECO:0000313" key="15">
    <source>
        <dbReference type="EMBL" id="JAG12311.1"/>
    </source>
</evidence>
<dbReference type="GO" id="GO:0005524">
    <property type="term" value="F:ATP binding"/>
    <property type="evidence" value="ECO:0007669"/>
    <property type="project" value="UniProtKB-KW"/>
</dbReference>
<comment type="subcellular location">
    <subcellularLocation>
        <location evidence="1">Cytoplasm</location>
    </subcellularLocation>
</comment>
<feature type="domain" description="DNA2/NAM7 helicase-like C-terminal" evidence="12">
    <location>
        <begin position="1010"/>
        <end position="1220"/>
    </location>
</feature>
<evidence type="ECO:0000256" key="7">
    <source>
        <dbReference type="ARBA" id="ARBA00022806"/>
    </source>
</evidence>
<proteinExistence type="inferred from homology"/>
<dbReference type="CDD" id="cd18808">
    <property type="entry name" value="SF1_C_Upf1"/>
    <property type="match status" value="1"/>
</dbReference>
<comment type="similarity">
    <text evidence="2">Belongs to the DNA2/NAM7 helicase family. SDE3 subfamily.</text>
</comment>
<dbReference type="AlphaFoldDB" id="A0A0A9WY08"/>
<dbReference type="PANTHER" id="PTHR45418">
    <property type="entry name" value="CANCER/TESTIS ANTIGEN 55"/>
    <property type="match status" value="1"/>
</dbReference>
<evidence type="ECO:0000259" key="12">
    <source>
        <dbReference type="Pfam" id="PF13087"/>
    </source>
</evidence>
<sequence length="1278" mass="142658">MWGWFSNLIGGSRSSEPKIPDGFEEELLRKLNQRFTEGMVNSQDYRCIPYTGKITHLNDRVAVIDKQYYFHVQNTSMACLKVGDTVSCEVFFNDVETLVKKVRIVEKPDTEIDGAGRIPHEIIRRNDLYQIKGTIVKKILRDITVESEDDQFPSITFNMDSVVAEFMPQSGDVVVLNCTLLENPGKADPDVVVEEIRPENTLTESGIVTGWNSVTGNINHCAHFSIQSCEPGYQPSKGDKVLASLIRSNVEHFCWRAIQVIPQNRASDFHAMKATEKARKELMNDKGGVEVGTVPSLQLVMGKKISVFVDVANNSSQPQQVVSCVTSSNVTSSQIQLVSPEKWPVTVKPLARKTFEFKINAQFLGRSSELFIWSFENFQIARQFEFDVVDPELASNQRVPTRGKYDGKRNEVTASKLLEQASGVIIPGRRSFSPAAFVPVKLGQFALSEKVLTAALPEDKLSLNDLMINVSEVLPSLKEDLSRGTYADRMHSLLYLEEVAMLKQVGELQMEVSFRKIGDCLVLDVPALSPYTTKLVAGDMLIASPVDSSGTGAQNKYEGIIHKVTSTQLWLQFAEDFHEFFTGSSRFNVSFVTSRASLRRMHQAINLATKHLGMPWLFPSSIHSREPQIIVEDEIPGEAKESRIPASKSGQIPEKLLQLMKNLPKGSTPEAMKQLADEWEKSKGEIKVEKTVRAEQLVYGPDPRKLSVQGPSSDLSIQKRLQTPVAARTFESEKWQGHRGKGPRGRGRGRMNWNRYGSGYGVHCTLDSESNVNIQGQQVKKIKWFNQGLNDQQKDAVRNVLVGEARPLPYILFGPPGTGKTVTVVETILQLYSLIPQSRLLVATPSNSAADLITERIISCTNMKQKDLLRMVGYHYLEQGRINASIVPYSAVPDVKAIHIYGASGSSHEGVKMCGRELLGHHRITVGTLGCLGLLYNMGFPRGHFTHVIVDEAGQATEPEVLIPMVFLHKQFGQVVLAGDPLQLGPVVTSRLAARCGLQESLLARLLSRYPYAKDSSSFPDSWGYDPRLVTKLVFNYRSLPKILRLPSMLFYDNDLISNVCEETSEEALVLRAIGNKIPCSSNGSAPPILFHGVRGNNEQEADSHSWFNPQEMVQVVMYLVTLYSQGITSDQIGVITPYQLQSNKIRFMLERMGVEAPKVGSVEEFQGQERMVIIVSVVRSNPEEITYDMQRSLGFVANARRLNVALSRARAMLIIVGNPHLLSLDMHWRSVLRFCVNNGGYVGCDLPTDSTPVQFKDESILQLHENFKPTKERKEKI</sequence>
<name>A0A0A9WY08_LYGHE</name>
<keyword evidence="8" id="KW-0067">ATP-binding</keyword>
<dbReference type="EC" id="3.6.4.13" evidence="3"/>
<dbReference type="PANTHER" id="PTHR45418:SF1">
    <property type="entry name" value="CANCER_TESTIS ANTIGEN 55"/>
    <property type="match status" value="1"/>
</dbReference>
<feature type="domain" description="DNA2/NAM7 helicase helicase" evidence="11">
    <location>
        <begin position="916"/>
        <end position="991"/>
    </location>
</feature>
<feature type="domain" description="Helicase MOV-10-like beta-barrel" evidence="13">
    <location>
        <begin position="515"/>
        <end position="591"/>
    </location>
</feature>
<evidence type="ECO:0000256" key="8">
    <source>
        <dbReference type="ARBA" id="ARBA00022840"/>
    </source>
</evidence>
<dbReference type="Pfam" id="PF21634">
    <property type="entry name" value="MOV-10_beta-barrel"/>
    <property type="match status" value="1"/>
</dbReference>
<evidence type="ECO:0000259" key="11">
    <source>
        <dbReference type="Pfam" id="PF13086"/>
    </source>
</evidence>
<evidence type="ECO:0000313" key="14">
    <source>
        <dbReference type="EMBL" id="JAG12310.1"/>
    </source>
</evidence>
<dbReference type="Gene3D" id="3.40.50.300">
    <property type="entry name" value="P-loop containing nucleotide triphosphate hydrolases"/>
    <property type="match status" value="2"/>
</dbReference>
<evidence type="ECO:0000256" key="5">
    <source>
        <dbReference type="ARBA" id="ARBA00022741"/>
    </source>
</evidence>
<reference evidence="15" key="1">
    <citation type="journal article" date="2014" name="PLoS ONE">
        <title>Transcriptome-Based Identification of ABC Transporters in the Western Tarnished Plant Bug Lygus hesperus.</title>
        <authorList>
            <person name="Hull J.J."/>
            <person name="Chaney K."/>
            <person name="Geib S.M."/>
            <person name="Fabrick J.A."/>
            <person name="Brent C.S."/>
            <person name="Walsh D."/>
            <person name="Lavine L.C."/>
        </authorList>
    </citation>
    <scope>NUCLEOTIDE SEQUENCE</scope>
</reference>
<protein>
    <recommendedName>
        <fullName evidence="3">RNA helicase</fullName>
        <ecNumber evidence="3">3.6.4.13</ecNumber>
    </recommendedName>
</protein>
<keyword evidence="4" id="KW-0963">Cytoplasm</keyword>
<dbReference type="EMBL" id="GBHO01005340">
    <property type="protein sequence ID" value="JAG38264.1"/>
    <property type="molecule type" value="Transcribed_RNA"/>
</dbReference>
<dbReference type="GO" id="GO:0005737">
    <property type="term" value="C:cytoplasm"/>
    <property type="evidence" value="ECO:0007669"/>
    <property type="project" value="UniProtKB-SubCell"/>
</dbReference>
<keyword evidence="5" id="KW-0547">Nucleotide-binding</keyword>
<dbReference type="InterPro" id="IPR047187">
    <property type="entry name" value="SF1_C_Upf1"/>
</dbReference>
<dbReference type="GO" id="GO:0003724">
    <property type="term" value="F:RNA helicase activity"/>
    <property type="evidence" value="ECO:0007669"/>
    <property type="project" value="UniProtKB-EC"/>
</dbReference>
<keyword evidence="6" id="KW-0378">Hydrolase</keyword>
<dbReference type="InterPro" id="IPR041677">
    <property type="entry name" value="DNA2/NAM7_AAA_11"/>
</dbReference>
<dbReference type="InterPro" id="IPR049080">
    <property type="entry name" value="MOV-10-like_beta-barrel"/>
</dbReference>
<comment type="catalytic activity">
    <reaction evidence="9">
        <text>ATP + H2O = ADP + phosphate + H(+)</text>
        <dbReference type="Rhea" id="RHEA:13065"/>
        <dbReference type="ChEBI" id="CHEBI:15377"/>
        <dbReference type="ChEBI" id="CHEBI:15378"/>
        <dbReference type="ChEBI" id="CHEBI:30616"/>
        <dbReference type="ChEBI" id="CHEBI:43474"/>
        <dbReference type="ChEBI" id="CHEBI:456216"/>
        <dbReference type="EC" id="3.6.4.13"/>
    </reaction>
</comment>
<dbReference type="InterPro" id="IPR027417">
    <property type="entry name" value="P-loop_NTPase"/>
</dbReference>
<gene>
    <name evidence="15" type="primary">armi_4</name>
    <name evidence="17" type="synonym">armi_1</name>
    <name evidence="16" type="synonym">armi_2</name>
    <name evidence="14" type="synonym">armi_5</name>
    <name evidence="16" type="ORF">CM83_96690</name>
    <name evidence="17" type="ORF">CM83_96694</name>
    <name evidence="15" type="ORF">CM83_96697</name>
    <name evidence="14" type="ORF">CM83_96700</name>
</gene>
<dbReference type="InterPro" id="IPR041679">
    <property type="entry name" value="DNA2/NAM7-like_C"/>
</dbReference>
<dbReference type="Pfam" id="PF13086">
    <property type="entry name" value="AAA_11"/>
    <property type="match status" value="2"/>
</dbReference>
<organism evidence="15">
    <name type="scientific">Lygus hesperus</name>
    <name type="common">Western plant bug</name>
    <dbReference type="NCBI Taxonomy" id="30085"/>
    <lineage>
        <taxon>Eukaryota</taxon>
        <taxon>Metazoa</taxon>
        <taxon>Ecdysozoa</taxon>
        <taxon>Arthropoda</taxon>
        <taxon>Hexapoda</taxon>
        <taxon>Insecta</taxon>
        <taxon>Pterygota</taxon>
        <taxon>Neoptera</taxon>
        <taxon>Paraneoptera</taxon>
        <taxon>Hemiptera</taxon>
        <taxon>Heteroptera</taxon>
        <taxon>Panheteroptera</taxon>
        <taxon>Cimicomorpha</taxon>
        <taxon>Miridae</taxon>
        <taxon>Mirini</taxon>
        <taxon>Lygus</taxon>
    </lineage>
</organism>
<evidence type="ECO:0000259" key="13">
    <source>
        <dbReference type="Pfam" id="PF21634"/>
    </source>
</evidence>
<dbReference type="GO" id="GO:0016787">
    <property type="term" value="F:hydrolase activity"/>
    <property type="evidence" value="ECO:0007669"/>
    <property type="project" value="UniProtKB-KW"/>
</dbReference>
<evidence type="ECO:0000256" key="2">
    <source>
        <dbReference type="ARBA" id="ARBA00005601"/>
    </source>
</evidence>
<accession>A0A0A9WY08</accession>
<reference evidence="15" key="2">
    <citation type="submission" date="2014-07" db="EMBL/GenBank/DDBJ databases">
        <authorList>
            <person name="Hull J."/>
        </authorList>
    </citation>
    <scope>NUCLEOTIDE SEQUENCE</scope>
</reference>
<evidence type="ECO:0000256" key="9">
    <source>
        <dbReference type="ARBA" id="ARBA00047984"/>
    </source>
</evidence>
<evidence type="ECO:0000256" key="6">
    <source>
        <dbReference type="ARBA" id="ARBA00022801"/>
    </source>
</evidence>
<feature type="domain" description="DNA2/NAM7 helicase helicase" evidence="11">
    <location>
        <begin position="789"/>
        <end position="873"/>
    </location>
</feature>
<dbReference type="SUPFAM" id="SSF52540">
    <property type="entry name" value="P-loop containing nucleoside triphosphate hydrolases"/>
    <property type="match status" value="1"/>
</dbReference>
<feature type="compositionally biased region" description="Basic residues" evidence="10">
    <location>
        <begin position="737"/>
        <end position="749"/>
    </location>
</feature>
<dbReference type="EMBL" id="GBHO01031294">
    <property type="protein sequence ID" value="JAG12310.1"/>
    <property type="molecule type" value="Transcribed_RNA"/>
</dbReference>
<dbReference type="EMBL" id="GBHO01031291">
    <property type="protein sequence ID" value="JAG12313.1"/>
    <property type="molecule type" value="Transcribed_RNA"/>
</dbReference>
<evidence type="ECO:0000256" key="1">
    <source>
        <dbReference type="ARBA" id="ARBA00004496"/>
    </source>
</evidence>
<dbReference type="Pfam" id="PF13087">
    <property type="entry name" value="AAA_12"/>
    <property type="match status" value="1"/>
</dbReference>
<feature type="region of interest" description="Disordered" evidence="10">
    <location>
        <begin position="732"/>
        <end position="751"/>
    </location>
</feature>
<evidence type="ECO:0000256" key="10">
    <source>
        <dbReference type="SAM" id="MobiDB-lite"/>
    </source>
</evidence>